<name>Q080W7_SHEFN</name>
<dbReference type="GeneID" id="41837720"/>
<gene>
    <name evidence="2" type="ordered locus">Sfri_2353</name>
</gene>
<organism evidence="2 3">
    <name type="scientific">Shewanella frigidimarina (strain NCIMB 400)</name>
    <dbReference type="NCBI Taxonomy" id="318167"/>
    <lineage>
        <taxon>Bacteria</taxon>
        <taxon>Pseudomonadati</taxon>
        <taxon>Pseudomonadota</taxon>
        <taxon>Gammaproteobacteria</taxon>
        <taxon>Alteromonadales</taxon>
        <taxon>Shewanellaceae</taxon>
        <taxon>Shewanella</taxon>
    </lineage>
</organism>
<dbReference type="RefSeq" id="WP_011637807.1">
    <property type="nucleotide sequence ID" value="NC_008345.1"/>
</dbReference>
<proteinExistence type="predicted"/>
<dbReference type="STRING" id="318167.Sfri_2353"/>
<reference evidence="2 3" key="1">
    <citation type="submission" date="2006-08" db="EMBL/GenBank/DDBJ databases">
        <title>Complete sequence of Shewanella frigidimarina NCIMB 400.</title>
        <authorList>
            <consortium name="US DOE Joint Genome Institute"/>
            <person name="Copeland A."/>
            <person name="Lucas S."/>
            <person name="Lapidus A."/>
            <person name="Barry K."/>
            <person name="Detter J.C."/>
            <person name="Glavina del Rio T."/>
            <person name="Hammon N."/>
            <person name="Israni S."/>
            <person name="Dalin E."/>
            <person name="Tice H."/>
            <person name="Pitluck S."/>
            <person name="Fredrickson J.K."/>
            <person name="Kolker E."/>
            <person name="McCuel L.A."/>
            <person name="DiChristina T."/>
            <person name="Nealson K.H."/>
            <person name="Newman D."/>
            <person name="Tiedje J.M."/>
            <person name="Zhou J."/>
            <person name="Romine M.F."/>
            <person name="Culley D.E."/>
            <person name="Serres M."/>
            <person name="Chertkov O."/>
            <person name="Brettin T."/>
            <person name="Bruce D."/>
            <person name="Han C."/>
            <person name="Tapia R."/>
            <person name="Gilna P."/>
            <person name="Schmutz J."/>
            <person name="Larimer F."/>
            <person name="Land M."/>
            <person name="Hauser L."/>
            <person name="Kyrpides N."/>
            <person name="Mikhailova N."/>
            <person name="Richardson P."/>
        </authorList>
    </citation>
    <scope>NUCLEOTIDE SEQUENCE [LARGE SCALE GENOMIC DNA]</scope>
    <source>
        <strain evidence="2 3">NCIMB 400</strain>
    </source>
</reference>
<evidence type="ECO:0000313" key="2">
    <source>
        <dbReference type="EMBL" id="ABI72198.1"/>
    </source>
</evidence>
<evidence type="ECO:0000313" key="3">
    <source>
        <dbReference type="Proteomes" id="UP000000684"/>
    </source>
</evidence>
<dbReference type="HOGENOM" id="CLU_2071516_0_0_6"/>
<feature type="coiled-coil region" evidence="1">
    <location>
        <begin position="25"/>
        <end position="52"/>
    </location>
</feature>
<keyword evidence="1" id="KW-0175">Coiled coil</keyword>
<evidence type="ECO:0000256" key="1">
    <source>
        <dbReference type="SAM" id="Coils"/>
    </source>
</evidence>
<dbReference type="OrthoDB" id="6411107at2"/>
<protein>
    <submittedName>
        <fullName evidence="2">Uncharacterized protein</fullName>
    </submittedName>
</protein>
<accession>Q080W7</accession>
<dbReference type="EMBL" id="CP000447">
    <property type="protein sequence ID" value="ABI72198.1"/>
    <property type="molecule type" value="Genomic_DNA"/>
</dbReference>
<dbReference type="Proteomes" id="UP000000684">
    <property type="component" value="Chromosome"/>
</dbReference>
<sequence>MHLYCNARIQTITESAEIKFSQEQLDKNKRGKETLERAFREEEDQFQRNKAEAPLSGNEFFDLSELKKYWSYRYEKASSPEEIKDAINEIERDYYLAGKQFLTMRAYGEYLMEMELYR</sequence>
<dbReference type="KEGG" id="sfr:Sfri_2353"/>
<dbReference type="AlphaFoldDB" id="Q080W7"/>
<keyword evidence="3" id="KW-1185">Reference proteome</keyword>